<sequence length="434" mass="46991">MLAVRTPLRLNVRGNHTLTAKTTPDGPLVGVKILDLTRVLAGPFCTQILADYGADVIKVENPNGGDDTRLWREAGEEAIWKPEASNTSIYFNTINRNKRSIAVNLKKESGRQIILGLARKADVVVENFIPGKLDKLGLGYDVLKATNPSIILASISGYGADGPYAQRAGYDVIGAAEGGLLHITGEADGPPTKPGVGLMDMCTGLYLHGAIVSALLARGKTGHGQKIDTSLFETTISILSNVGMSWMNLGKEAQRWGTGHPTIVPYEAFKTKDSFLVVGAVNSRQFETLCGYLGEEGLANDPRFLDNNARVQNRKELKRILDDLFVRKSRGEWEKIFEGSGMPYGPINNLENVFSHPQTVARDMMQTVTQAEAISGNVKVLGMPVKFSESKPTIREGPPSLGKHTDDVLQELGLTPEAIKKLRKEGVIGAIAAF</sequence>
<dbReference type="GO" id="GO:0047369">
    <property type="term" value="F:succinate-hydroxymethylglutarate CoA-transferase activity"/>
    <property type="evidence" value="ECO:0007669"/>
    <property type="project" value="TreeGrafter"/>
</dbReference>
<accession>A0A9W9GQ62</accession>
<evidence type="ECO:0000313" key="3">
    <source>
        <dbReference type="EMBL" id="KAJ5331345.1"/>
    </source>
</evidence>
<reference evidence="3" key="2">
    <citation type="journal article" date="2023" name="IMA Fungus">
        <title>Comparative genomic study of the Penicillium genus elucidates a diverse pangenome and 15 lateral gene transfer events.</title>
        <authorList>
            <person name="Petersen C."/>
            <person name="Sorensen T."/>
            <person name="Nielsen M.R."/>
            <person name="Sondergaard T.E."/>
            <person name="Sorensen J.L."/>
            <person name="Fitzpatrick D.A."/>
            <person name="Frisvad J.C."/>
            <person name="Nielsen K.L."/>
        </authorList>
    </citation>
    <scope>NUCLEOTIDE SEQUENCE</scope>
    <source>
        <strain evidence="3">IBT 21472</strain>
    </source>
</reference>
<dbReference type="OrthoDB" id="5863171at2759"/>
<dbReference type="EMBL" id="JAPZBO010000001">
    <property type="protein sequence ID" value="KAJ5331345.1"/>
    <property type="molecule type" value="Genomic_DNA"/>
</dbReference>
<dbReference type="Gene3D" id="3.40.50.10540">
    <property type="entry name" value="Crotonobetainyl-coa:carnitine coa-transferase, domain 1"/>
    <property type="match status" value="1"/>
</dbReference>
<reference evidence="3" key="1">
    <citation type="submission" date="2022-12" db="EMBL/GenBank/DDBJ databases">
        <authorList>
            <person name="Petersen C."/>
        </authorList>
    </citation>
    <scope>NUCLEOTIDE SEQUENCE</scope>
    <source>
        <strain evidence="3">IBT 21472</strain>
    </source>
</reference>
<evidence type="ECO:0000256" key="2">
    <source>
        <dbReference type="ARBA" id="ARBA00022679"/>
    </source>
</evidence>
<dbReference type="Gene3D" id="3.30.1540.10">
    <property type="entry name" value="formyl-coa transferase, domain 3"/>
    <property type="match status" value="1"/>
</dbReference>
<dbReference type="InterPro" id="IPR003673">
    <property type="entry name" value="CoA-Trfase_fam_III"/>
</dbReference>
<comment type="caution">
    <text evidence="3">The sequence shown here is derived from an EMBL/GenBank/DDBJ whole genome shotgun (WGS) entry which is preliminary data.</text>
</comment>
<dbReference type="AlphaFoldDB" id="A0A9W9GQ62"/>
<dbReference type="SUPFAM" id="SSF89796">
    <property type="entry name" value="CoA-transferase family III (CaiB/BaiF)"/>
    <property type="match status" value="1"/>
</dbReference>
<evidence type="ECO:0000313" key="4">
    <source>
        <dbReference type="Proteomes" id="UP001147746"/>
    </source>
</evidence>
<keyword evidence="2" id="KW-0808">Transferase</keyword>
<organism evidence="3 4">
    <name type="scientific">Penicillium atrosanguineum</name>
    <dbReference type="NCBI Taxonomy" id="1132637"/>
    <lineage>
        <taxon>Eukaryota</taxon>
        <taxon>Fungi</taxon>
        <taxon>Dikarya</taxon>
        <taxon>Ascomycota</taxon>
        <taxon>Pezizomycotina</taxon>
        <taxon>Eurotiomycetes</taxon>
        <taxon>Eurotiomycetidae</taxon>
        <taxon>Eurotiales</taxon>
        <taxon>Aspergillaceae</taxon>
        <taxon>Penicillium</taxon>
    </lineage>
</organism>
<dbReference type="Proteomes" id="UP001147746">
    <property type="component" value="Unassembled WGS sequence"/>
</dbReference>
<dbReference type="GO" id="GO:0005739">
    <property type="term" value="C:mitochondrion"/>
    <property type="evidence" value="ECO:0007669"/>
    <property type="project" value="TreeGrafter"/>
</dbReference>
<evidence type="ECO:0000256" key="1">
    <source>
        <dbReference type="ARBA" id="ARBA00008383"/>
    </source>
</evidence>
<dbReference type="InterPro" id="IPR050483">
    <property type="entry name" value="CoA-transferase_III_domain"/>
</dbReference>
<proteinExistence type="inferred from homology"/>
<dbReference type="InterPro" id="IPR044855">
    <property type="entry name" value="CoA-Trfase_III_dom3_sf"/>
</dbReference>
<keyword evidence="4" id="KW-1185">Reference proteome</keyword>
<protein>
    <submittedName>
        <fullName evidence="3">CoA-transferase family III domain-containing protein</fullName>
    </submittedName>
</protein>
<comment type="similarity">
    <text evidence="1">Belongs to the CoA-transferase III family.</text>
</comment>
<dbReference type="PANTHER" id="PTHR48207:SF3">
    <property type="entry name" value="SUCCINATE--HYDROXYMETHYLGLUTARATE COA-TRANSFERASE"/>
    <property type="match status" value="1"/>
</dbReference>
<gene>
    <name evidence="3" type="ORF">N7476_001128</name>
</gene>
<dbReference type="Pfam" id="PF02515">
    <property type="entry name" value="CoA_transf_3"/>
    <property type="match status" value="1"/>
</dbReference>
<dbReference type="PANTHER" id="PTHR48207">
    <property type="entry name" value="SUCCINATE--HYDROXYMETHYLGLUTARATE COA-TRANSFERASE"/>
    <property type="match status" value="1"/>
</dbReference>
<dbReference type="InterPro" id="IPR023606">
    <property type="entry name" value="CoA-Trfase_III_dom_1_sf"/>
</dbReference>
<name>A0A9W9GQ62_9EURO</name>